<keyword evidence="9" id="KW-1185">Reference proteome</keyword>
<accession>A0A0M0LNI9</accession>
<dbReference type="GO" id="GO:0016740">
    <property type="term" value="F:transferase activity"/>
    <property type="evidence" value="ECO:0007669"/>
    <property type="project" value="UniProtKB-KW"/>
</dbReference>
<sequence>MQETDLLQSIMGLILHSGNVKSDCMEAIQLAKQGNVSAAKEKITLANKSLVEAHHSQTALLTQEARGEKVEVSIMLVHAQDHLMNAITFKDLAIEIIDLYDRLQGA</sequence>
<evidence type="ECO:0000256" key="3">
    <source>
        <dbReference type="ARBA" id="ARBA00022679"/>
    </source>
</evidence>
<keyword evidence="2" id="KW-0762">Sugar transport</keyword>
<dbReference type="InterPro" id="IPR003188">
    <property type="entry name" value="PTS_IIA_lac/cel"/>
</dbReference>
<comment type="caution">
    <text evidence="8">The sequence shown here is derived from an EMBL/GenBank/DDBJ whole genome shotgun (WGS) entry which is preliminary data.</text>
</comment>
<organism evidence="8 9">
    <name type="scientific">Viridibacillus arvi</name>
    <dbReference type="NCBI Taxonomy" id="263475"/>
    <lineage>
        <taxon>Bacteria</taxon>
        <taxon>Bacillati</taxon>
        <taxon>Bacillota</taxon>
        <taxon>Bacilli</taxon>
        <taxon>Bacillales</taxon>
        <taxon>Caryophanaceae</taxon>
        <taxon>Viridibacillus</taxon>
    </lineage>
</organism>
<dbReference type="PROSITE" id="PS51095">
    <property type="entry name" value="PTS_EIIA_TYPE_3"/>
    <property type="match status" value="1"/>
</dbReference>
<evidence type="ECO:0000313" key="9">
    <source>
        <dbReference type="Proteomes" id="UP000036867"/>
    </source>
</evidence>
<evidence type="ECO:0000256" key="2">
    <source>
        <dbReference type="ARBA" id="ARBA00022597"/>
    </source>
</evidence>
<protein>
    <submittedName>
        <fullName evidence="8">PTS mannose transporter subunit IIA</fullName>
    </submittedName>
</protein>
<evidence type="ECO:0000313" key="8">
    <source>
        <dbReference type="EMBL" id="KOO52283.1"/>
    </source>
</evidence>
<dbReference type="OrthoDB" id="350602at2"/>
<dbReference type="PATRIC" id="fig|263475.3.peg.2001"/>
<keyword evidence="6" id="KW-0479">Metal-binding</keyword>
<dbReference type="PANTHER" id="PTHR34382">
    <property type="entry name" value="PTS SYSTEM N,N'-DIACETYLCHITOBIOSE-SPECIFIC EIIA COMPONENT"/>
    <property type="match status" value="1"/>
</dbReference>
<dbReference type="Gene3D" id="1.20.58.80">
    <property type="entry name" value="Phosphotransferase system, lactose/cellobiose-type IIA subunit"/>
    <property type="match status" value="1"/>
</dbReference>
<keyword evidence="6" id="KW-0460">Magnesium</keyword>
<dbReference type="InterPro" id="IPR036542">
    <property type="entry name" value="PTS_IIA_lac/cel_sf"/>
</dbReference>
<keyword evidence="4" id="KW-0598">Phosphotransferase system</keyword>
<feature type="binding site" evidence="6">
    <location>
        <position position="81"/>
    </location>
    <ligand>
        <name>Mg(2+)</name>
        <dbReference type="ChEBI" id="CHEBI:18420"/>
        <note>ligand shared between all trimeric partners</note>
    </ligand>
</feature>
<name>A0A0M0LNI9_9BACL</name>
<feature type="active site" description="Tele-phosphohistidine intermediate" evidence="5">
    <location>
        <position position="78"/>
    </location>
</feature>
<evidence type="ECO:0000256" key="4">
    <source>
        <dbReference type="ARBA" id="ARBA00022683"/>
    </source>
</evidence>
<evidence type="ECO:0000256" key="6">
    <source>
        <dbReference type="PIRSR" id="PIRSR000699-2"/>
    </source>
</evidence>
<proteinExistence type="predicted"/>
<dbReference type="Proteomes" id="UP000036867">
    <property type="component" value="Unassembled WGS sequence"/>
</dbReference>
<dbReference type="SUPFAM" id="SSF46973">
    <property type="entry name" value="Enzyme IIa from lactose specific PTS, IIa-lac"/>
    <property type="match status" value="1"/>
</dbReference>
<dbReference type="STRING" id="263475.AMD00_07725"/>
<dbReference type="GO" id="GO:0009401">
    <property type="term" value="P:phosphoenolpyruvate-dependent sugar phosphotransferase system"/>
    <property type="evidence" value="ECO:0007669"/>
    <property type="project" value="UniProtKB-KW"/>
</dbReference>
<dbReference type="Pfam" id="PF02255">
    <property type="entry name" value="PTS_IIA"/>
    <property type="match status" value="1"/>
</dbReference>
<evidence type="ECO:0000256" key="1">
    <source>
        <dbReference type="ARBA" id="ARBA00022448"/>
    </source>
</evidence>
<reference evidence="9" key="1">
    <citation type="submission" date="2015-08" db="EMBL/GenBank/DDBJ databases">
        <title>Fjat-10028 dsm 16317.</title>
        <authorList>
            <person name="Liu B."/>
            <person name="Wang J."/>
            <person name="Zhu Y."/>
            <person name="Liu G."/>
            <person name="Chen Q."/>
            <person name="Chen Z."/>
            <person name="Lan J."/>
            <person name="Che J."/>
            <person name="Ge C."/>
            <person name="Shi H."/>
            <person name="Pan Z."/>
            <person name="Liu X."/>
        </authorList>
    </citation>
    <scope>NUCLEOTIDE SEQUENCE [LARGE SCALE GENOMIC DNA]</scope>
    <source>
        <strain evidence="9">DSM 16317</strain>
    </source>
</reference>
<dbReference type="RefSeq" id="WP_053416449.1">
    <property type="nucleotide sequence ID" value="NZ_CP063302.1"/>
</dbReference>
<feature type="modified residue" description="Phosphohistidine; by HPr" evidence="7">
    <location>
        <position position="78"/>
    </location>
</feature>
<evidence type="ECO:0000256" key="7">
    <source>
        <dbReference type="PROSITE-ProRule" id="PRU00418"/>
    </source>
</evidence>
<keyword evidence="3" id="KW-0808">Transferase</keyword>
<dbReference type="CDD" id="cd00215">
    <property type="entry name" value="PTS_IIA_lac"/>
    <property type="match status" value="1"/>
</dbReference>
<dbReference type="PANTHER" id="PTHR34382:SF7">
    <property type="entry name" value="PTS SYSTEM N,N'-DIACETYLCHITOBIOSE-SPECIFIC EIIA COMPONENT"/>
    <property type="match status" value="1"/>
</dbReference>
<dbReference type="EMBL" id="LILB01000001">
    <property type="protein sequence ID" value="KOO52283.1"/>
    <property type="molecule type" value="Genomic_DNA"/>
</dbReference>
<keyword evidence="1" id="KW-0813">Transport</keyword>
<evidence type="ECO:0000256" key="5">
    <source>
        <dbReference type="PIRSR" id="PIRSR000699-1"/>
    </source>
</evidence>
<dbReference type="PIRSF" id="PIRSF000699">
    <property type="entry name" value="PTS_IILac_III"/>
    <property type="match status" value="1"/>
</dbReference>
<dbReference type="AlphaFoldDB" id="A0A0M0LNI9"/>
<dbReference type="GO" id="GO:0046872">
    <property type="term" value="F:metal ion binding"/>
    <property type="evidence" value="ECO:0007669"/>
    <property type="project" value="UniProtKB-KW"/>
</dbReference>
<comment type="cofactor">
    <cofactor evidence="6">
        <name>Mg(2+)</name>
        <dbReference type="ChEBI" id="CHEBI:18420"/>
    </cofactor>
    <text evidence="6">Binds 1 Mg(2+) ion per trimer.</text>
</comment>
<dbReference type="GeneID" id="301135991"/>
<gene>
    <name evidence="8" type="ORF">AMD00_07725</name>
</gene>